<evidence type="ECO:0000313" key="2">
    <source>
        <dbReference type="Proteomes" id="UP000038045"/>
    </source>
</evidence>
<evidence type="ECO:0000313" key="3">
    <source>
        <dbReference type="WBParaSite" id="PTRK_0000155200.1"/>
    </source>
</evidence>
<evidence type="ECO:0000256" key="1">
    <source>
        <dbReference type="SAM" id="MobiDB-lite"/>
    </source>
</evidence>
<dbReference type="WBParaSite" id="PTRK_0000155200.1">
    <property type="protein sequence ID" value="PTRK_0000155200.1"/>
    <property type="gene ID" value="PTRK_0000155200"/>
</dbReference>
<feature type="region of interest" description="Disordered" evidence="1">
    <location>
        <begin position="202"/>
        <end position="234"/>
    </location>
</feature>
<organism evidence="2 3">
    <name type="scientific">Parastrongyloides trichosuri</name>
    <name type="common">Possum-specific nematode worm</name>
    <dbReference type="NCBI Taxonomy" id="131310"/>
    <lineage>
        <taxon>Eukaryota</taxon>
        <taxon>Metazoa</taxon>
        <taxon>Ecdysozoa</taxon>
        <taxon>Nematoda</taxon>
        <taxon>Chromadorea</taxon>
        <taxon>Rhabditida</taxon>
        <taxon>Tylenchina</taxon>
        <taxon>Panagrolaimomorpha</taxon>
        <taxon>Strongyloidoidea</taxon>
        <taxon>Strongyloididae</taxon>
        <taxon>Parastrongyloides</taxon>
    </lineage>
</organism>
<accession>A0A0N4Z3Q9</accession>
<reference evidence="3" key="1">
    <citation type="submission" date="2017-02" db="UniProtKB">
        <authorList>
            <consortium name="WormBaseParasite"/>
        </authorList>
    </citation>
    <scope>IDENTIFICATION</scope>
</reference>
<dbReference type="Proteomes" id="UP000038045">
    <property type="component" value="Unplaced"/>
</dbReference>
<protein>
    <submittedName>
        <fullName evidence="3">Uncharacterized protein</fullName>
    </submittedName>
</protein>
<proteinExistence type="predicted"/>
<name>A0A0N4Z3Q9_PARTI</name>
<dbReference type="AlphaFoldDB" id="A0A0N4Z3Q9"/>
<keyword evidence="2" id="KW-1185">Reference proteome</keyword>
<sequence>MARTPRKHRLRLYGGFKSACPWGDHALISPSRRSAPDGSAPDASGLQVDWTGGRVVEGARLERVYRGNSIEGSNPSLSATTIAISFIFNQLRVDLAIFPFGLARFCSPCVPPIMAKAAVASRPRHSAGGADLDLGRHAVRRRLILRGELRGAQQAVKIDRAPTGLAISYLRVPLPVAKGALMRKADYLIRLPPLSTFAPKGHFQKRLGGSNASSSQKGNDRAHTGQVDDYQSNERPRARLASMWAVAENVKLTTLSRQIV</sequence>